<organism evidence="2 3">
    <name type="scientific">Panagrellus redivivus</name>
    <name type="common">Microworm</name>
    <dbReference type="NCBI Taxonomy" id="6233"/>
    <lineage>
        <taxon>Eukaryota</taxon>
        <taxon>Metazoa</taxon>
        <taxon>Ecdysozoa</taxon>
        <taxon>Nematoda</taxon>
        <taxon>Chromadorea</taxon>
        <taxon>Rhabditida</taxon>
        <taxon>Tylenchina</taxon>
        <taxon>Panagrolaimomorpha</taxon>
        <taxon>Panagrolaimoidea</taxon>
        <taxon>Panagrolaimidae</taxon>
        <taxon>Panagrellus</taxon>
    </lineage>
</organism>
<keyword evidence="2" id="KW-1185">Reference proteome</keyword>
<accession>A0A7E4URK4</accession>
<reference evidence="3" key="2">
    <citation type="submission" date="2020-10" db="UniProtKB">
        <authorList>
            <consortium name="WormBaseParasite"/>
        </authorList>
    </citation>
    <scope>IDENTIFICATION</scope>
</reference>
<evidence type="ECO:0000256" key="1">
    <source>
        <dbReference type="SAM" id="SignalP"/>
    </source>
</evidence>
<proteinExistence type="predicted"/>
<keyword evidence="1" id="KW-0732">Signal</keyword>
<dbReference type="WBParaSite" id="Pan_g11650.t1">
    <property type="protein sequence ID" value="Pan_g11650.t1"/>
    <property type="gene ID" value="Pan_g11650"/>
</dbReference>
<feature type="signal peptide" evidence="1">
    <location>
        <begin position="1"/>
        <end position="20"/>
    </location>
</feature>
<reference evidence="2" key="1">
    <citation type="journal article" date="2013" name="Genetics">
        <title>The draft genome and transcriptome of Panagrellus redivivus are shaped by the harsh demands of a free-living lifestyle.</title>
        <authorList>
            <person name="Srinivasan J."/>
            <person name="Dillman A.R."/>
            <person name="Macchietto M.G."/>
            <person name="Heikkinen L."/>
            <person name="Lakso M."/>
            <person name="Fracchia K.M."/>
            <person name="Antoshechkin I."/>
            <person name="Mortazavi A."/>
            <person name="Wong G."/>
            <person name="Sternberg P.W."/>
        </authorList>
    </citation>
    <scope>NUCLEOTIDE SEQUENCE [LARGE SCALE GENOMIC DNA]</scope>
    <source>
        <strain evidence="2">MT8872</strain>
    </source>
</reference>
<name>A0A7E4URK4_PANRE</name>
<dbReference type="AlphaFoldDB" id="A0A7E4URK4"/>
<sequence length="161" mass="18885">MRLLVELLLGLVLLIPFADAGKYYKVTGEFRCQGRPKGVDVKIIEHDPVHDDIREFSVLSKLDYLAYDTDSFWYPNDPLELTIHVYFECGKCKRELYQFIDPAFQRRSQWSANKFPVVFGTADLTNVCEYGTVPTEYHGTELFVLRKQWLVRDKNINLREQ</sequence>
<dbReference type="Proteomes" id="UP000492821">
    <property type="component" value="Unassembled WGS sequence"/>
</dbReference>
<evidence type="ECO:0000313" key="3">
    <source>
        <dbReference type="WBParaSite" id="Pan_g11650.t1"/>
    </source>
</evidence>
<evidence type="ECO:0000313" key="2">
    <source>
        <dbReference type="Proteomes" id="UP000492821"/>
    </source>
</evidence>
<protein>
    <submittedName>
        <fullName evidence="3">Transthyretin-like family protein</fullName>
    </submittedName>
</protein>
<feature type="chain" id="PRO_5028926858" evidence="1">
    <location>
        <begin position="21"/>
        <end position="161"/>
    </location>
</feature>